<dbReference type="EMBL" id="JACYHB010000005">
    <property type="protein sequence ID" value="MBD8079056.1"/>
    <property type="molecule type" value="Genomic_DNA"/>
</dbReference>
<evidence type="ECO:0000256" key="2">
    <source>
        <dbReference type="SAM" id="MobiDB-lite"/>
    </source>
</evidence>
<proteinExistence type="predicted"/>
<accession>A0A927IZ38</accession>
<comment type="caution">
    <text evidence="4">The sequence shown here is derived from an EMBL/GenBank/DDBJ whole genome shotgun (WGS) entry which is preliminary data.</text>
</comment>
<organism evidence="4 5">
    <name type="scientific">Cellulosimicrobium arenosum</name>
    <dbReference type="NCBI Taxonomy" id="2708133"/>
    <lineage>
        <taxon>Bacteria</taxon>
        <taxon>Bacillati</taxon>
        <taxon>Actinomycetota</taxon>
        <taxon>Actinomycetes</taxon>
        <taxon>Micrococcales</taxon>
        <taxon>Promicromonosporaceae</taxon>
        <taxon>Cellulosimicrobium</taxon>
    </lineage>
</organism>
<dbReference type="InterPro" id="IPR042001">
    <property type="entry name" value="Sortase_F"/>
</dbReference>
<dbReference type="InterPro" id="IPR005754">
    <property type="entry name" value="Sortase"/>
</dbReference>
<dbReference type="CDD" id="cd05829">
    <property type="entry name" value="Sortase_F"/>
    <property type="match status" value="1"/>
</dbReference>
<reference evidence="4" key="1">
    <citation type="journal article" date="2018" name="Curr. Microbiol.">
        <title>Cellulosimicrobium arenosum sp. nov., Isolated from Marine Sediment Sand.</title>
        <authorList>
            <person name="Oh M."/>
            <person name="Kim J.H."/>
            <person name="Yoon J.H."/>
            <person name="Schumann P."/>
            <person name="Kim W."/>
        </authorList>
    </citation>
    <scope>NUCLEOTIDE SEQUENCE</scope>
    <source>
        <strain evidence="4">KCTC 49039</strain>
    </source>
</reference>
<evidence type="ECO:0000313" key="5">
    <source>
        <dbReference type="Proteomes" id="UP000610846"/>
    </source>
</evidence>
<keyword evidence="1" id="KW-0378">Hydrolase</keyword>
<dbReference type="AlphaFoldDB" id="A0A927IZ38"/>
<dbReference type="SUPFAM" id="SSF63817">
    <property type="entry name" value="Sortase"/>
    <property type="match status" value="1"/>
</dbReference>
<dbReference type="GO" id="GO:0016787">
    <property type="term" value="F:hydrolase activity"/>
    <property type="evidence" value="ECO:0007669"/>
    <property type="project" value="UniProtKB-KW"/>
</dbReference>
<sequence length="228" mass="23437">MSGDARVRRGVVSAAVVLLLGGGTAVACGVAEQEPGPPAVQESAATPDSTPAPEPSATSSATESPEPTEEPAEEPEEEQPLPTAVRIPAIDVESDLITLGRADDGTIAVPEGPDADMAAWYDGSPRPGATGPSVIEGHVDTQNGPSVFHQLAAVAPGDEVEVDREDGSTVTFVVEDVQAFPKDEFPTLAVYRNTDDPELRLITCGGSIDPATGHYTDNTVVSARLADG</sequence>
<feature type="signal peptide" evidence="3">
    <location>
        <begin position="1"/>
        <end position="27"/>
    </location>
</feature>
<feature type="chain" id="PRO_5037587414" evidence="3">
    <location>
        <begin position="28"/>
        <end position="228"/>
    </location>
</feature>
<dbReference type="Pfam" id="PF04203">
    <property type="entry name" value="Sortase"/>
    <property type="match status" value="1"/>
</dbReference>
<feature type="region of interest" description="Disordered" evidence="2">
    <location>
        <begin position="29"/>
        <end position="85"/>
    </location>
</feature>
<evidence type="ECO:0000256" key="3">
    <source>
        <dbReference type="SAM" id="SignalP"/>
    </source>
</evidence>
<name>A0A927IZ38_9MICO</name>
<protein>
    <submittedName>
        <fullName evidence="4">Class F sortase</fullName>
    </submittedName>
</protein>
<feature type="compositionally biased region" description="Acidic residues" evidence="2">
    <location>
        <begin position="66"/>
        <end position="79"/>
    </location>
</feature>
<dbReference type="PROSITE" id="PS51257">
    <property type="entry name" value="PROKAR_LIPOPROTEIN"/>
    <property type="match status" value="1"/>
</dbReference>
<evidence type="ECO:0000313" key="4">
    <source>
        <dbReference type="EMBL" id="MBD8079056.1"/>
    </source>
</evidence>
<keyword evidence="5" id="KW-1185">Reference proteome</keyword>
<dbReference type="Gene3D" id="2.40.260.10">
    <property type="entry name" value="Sortase"/>
    <property type="match status" value="1"/>
</dbReference>
<keyword evidence="3" id="KW-0732">Signal</keyword>
<dbReference type="InterPro" id="IPR023365">
    <property type="entry name" value="Sortase_dom-sf"/>
</dbReference>
<dbReference type="NCBIfam" id="NF033748">
    <property type="entry name" value="class_F_sortase"/>
    <property type="match status" value="1"/>
</dbReference>
<dbReference type="RefSeq" id="WP_191828635.1">
    <property type="nucleotide sequence ID" value="NZ_JACYHB010000005.1"/>
</dbReference>
<reference evidence="4" key="2">
    <citation type="submission" date="2020-09" db="EMBL/GenBank/DDBJ databases">
        <authorList>
            <person name="Yu Y."/>
        </authorList>
    </citation>
    <scope>NUCLEOTIDE SEQUENCE</scope>
    <source>
        <strain evidence="4">KCTC 49039</strain>
    </source>
</reference>
<dbReference type="Proteomes" id="UP000610846">
    <property type="component" value="Unassembled WGS sequence"/>
</dbReference>
<evidence type="ECO:0000256" key="1">
    <source>
        <dbReference type="ARBA" id="ARBA00022801"/>
    </source>
</evidence>
<feature type="compositionally biased region" description="Low complexity" evidence="2">
    <location>
        <begin position="42"/>
        <end position="65"/>
    </location>
</feature>
<gene>
    <name evidence="4" type="ORF">IF651_08315</name>
</gene>